<dbReference type="EMBL" id="PHIG01000054">
    <property type="protein sequence ID" value="PJK27858.1"/>
    <property type="molecule type" value="Genomic_DNA"/>
</dbReference>
<organism evidence="1 2">
    <name type="scientific">Minwuia thermotolerans</name>
    <dbReference type="NCBI Taxonomy" id="2056226"/>
    <lineage>
        <taxon>Bacteria</taxon>
        <taxon>Pseudomonadati</taxon>
        <taxon>Pseudomonadota</taxon>
        <taxon>Alphaproteobacteria</taxon>
        <taxon>Minwuiales</taxon>
        <taxon>Minwuiaceae</taxon>
        <taxon>Minwuia</taxon>
    </lineage>
</organism>
<proteinExistence type="predicted"/>
<dbReference type="Proteomes" id="UP000229498">
    <property type="component" value="Unassembled WGS sequence"/>
</dbReference>
<comment type="caution">
    <text evidence="1">The sequence shown here is derived from an EMBL/GenBank/DDBJ whole genome shotgun (WGS) entry which is preliminary data.</text>
</comment>
<accession>A0A2M9FWL1</accession>
<protein>
    <submittedName>
        <fullName evidence="1">Uncharacterized protein</fullName>
    </submittedName>
</protein>
<sequence>MNSFHKHDSGLLVAIAICLIGVAGSVGVLAAQAEGKRVPASPPACQDSEMLGLVRQSLDAGDKLRVIGLHSPHELRVSEGGDLRSCVVDVITDHGVRTTTFMIGWEDRAAGVPFVAGEPLMALP</sequence>
<keyword evidence="2" id="KW-1185">Reference proteome</keyword>
<reference evidence="1 2" key="1">
    <citation type="submission" date="2017-11" db="EMBL/GenBank/DDBJ databases">
        <title>Draft genome sequence of Rhizobiales bacterium SY3-13.</title>
        <authorList>
            <person name="Sun C."/>
        </authorList>
    </citation>
    <scope>NUCLEOTIDE SEQUENCE [LARGE SCALE GENOMIC DNA]</scope>
    <source>
        <strain evidence="1 2">SY3-13</strain>
    </source>
</reference>
<dbReference type="RefSeq" id="WP_109795683.1">
    <property type="nucleotide sequence ID" value="NZ_PHIG01000054.1"/>
</dbReference>
<gene>
    <name evidence="1" type="ORF">CVT23_20520</name>
</gene>
<name>A0A2M9FWL1_9PROT</name>
<evidence type="ECO:0000313" key="2">
    <source>
        <dbReference type="Proteomes" id="UP000229498"/>
    </source>
</evidence>
<dbReference type="AlphaFoldDB" id="A0A2M9FWL1"/>
<evidence type="ECO:0000313" key="1">
    <source>
        <dbReference type="EMBL" id="PJK27858.1"/>
    </source>
</evidence>